<evidence type="ECO:0000256" key="3">
    <source>
        <dbReference type="ARBA" id="ARBA00022729"/>
    </source>
</evidence>
<dbReference type="Proteomes" id="UP000318590">
    <property type="component" value="Unassembled WGS sequence"/>
</dbReference>
<dbReference type="Gene3D" id="3.40.190.10">
    <property type="entry name" value="Periplasmic binding protein-like II"/>
    <property type="match status" value="2"/>
</dbReference>
<feature type="chain" id="PRO_5021813346" evidence="4">
    <location>
        <begin position="24"/>
        <end position="418"/>
    </location>
</feature>
<dbReference type="PANTHER" id="PTHR30061:SF50">
    <property type="entry name" value="MALTOSE_MALTODEXTRIN-BINDING PERIPLASMIC PROTEIN"/>
    <property type="match status" value="1"/>
</dbReference>
<gene>
    <name evidence="5" type="ORF">FEV53_03450</name>
</gene>
<dbReference type="Pfam" id="PF13416">
    <property type="entry name" value="SBP_bac_8"/>
    <property type="match status" value="1"/>
</dbReference>
<comment type="caution">
    <text evidence="5">The sequence shown here is derived from an EMBL/GenBank/DDBJ whole genome shotgun (WGS) entry which is preliminary data.</text>
</comment>
<evidence type="ECO:0000313" key="6">
    <source>
        <dbReference type="Proteomes" id="UP000318590"/>
    </source>
</evidence>
<dbReference type="CDD" id="cd14748">
    <property type="entry name" value="PBP2_UgpB"/>
    <property type="match status" value="1"/>
</dbReference>
<evidence type="ECO:0000256" key="4">
    <source>
        <dbReference type="SAM" id="SignalP"/>
    </source>
</evidence>
<dbReference type="AlphaFoldDB" id="A0A547Q8Y6"/>
<dbReference type="RefSeq" id="WP_142833421.1">
    <property type="nucleotide sequence ID" value="NZ_VFSV01000004.1"/>
</dbReference>
<dbReference type="OrthoDB" id="2509690at2"/>
<comment type="similarity">
    <text evidence="1">Belongs to the bacterial solute-binding protein 1 family.</text>
</comment>
<reference evidence="5 6" key="1">
    <citation type="submission" date="2019-06" db="EMBL/GenBank/DDBJ databases">
        <title>Paenimaribius caenipelagi gen. nov., sp. nov., isolated from a tidal flat.</title>
        <authorList>
            <person name="Yoon J.-H."/>
        </authorList>
    </citation>
    <scope>NUCLEOTIDE SEQUENCE [LARGE SCALE GENOMIC DNA]</scope>
    <source>
        <strain evidence="5 6">JBTF-M29</strain>
    </source>
</reference>
<protein>
    <submittedName>
        <fullName evidence="5">ABC transporter substrate-binding protein</fullName>
    </submittedName>
</protein>
<feature type="signal peptide" evidence="4">
    <location>
        <begin position="1"/>
        <end position="23"/>
    </location>
</feature>
<evidence type="ECO:0000313" key="5">
    <source>
        <dbReference type="EMBL" id="TRD22841.1"/>
    </source>
</evidence>
<dbReference type="GO" id="GO:0042956">
    <property type="term" value="P:maltodextrin transmembrane transport"/>
    <property type="evidence" value="ECO:0007669"/>
    <property type="project" value="TreeGrafter"/>
</dbReference>
<keyword evidence="3 4" id="KW-0732">Signal</keyword>
<dbReference type="SUPFAM" id="SSF53850">
    <property type="entry name" value="Periplasmic binding protein-like II"/>
    <property type="match status" value="1"/>
</dbReference>
<dbReference type="GO" id="GO:0055052">
    <property type="term" value="C:ATP-binding cassette (ABC) transporter complex, substrate-binding subunit-containing"/>
    <property type="evidence" value="ECO:0007669"/>
    <property type="project" value="TreeGrafter"/>
</dbReference>
<dbReference type="GO" id="GO:0015768">
    <property type="term" value="P:maltose transport"/>
    <property type="evidence" value="ECO:0007669"/>
    <property type="project" value="TreeGrafter"/>
</dbReference>
<proteinExistence type="inferred from homology"/>
<organism evidence="5 6">
    <name type="scientific">Palleronia caenipelagi</name>
    <dbReference type="NCBI Taxonomy" id="2489174"/>
    <lineage>
        <taxon>Bacteria</taxon>
        <taxon>Pseudomonadati</taxon>
        <taxon>Pseudomonadota</taxon>
        <taxon>Alphaproteobacteria</taxon>
        <taxon>Rhodobacterales</taxon>
        <taxon>Roseobacteraceae</taxon>
        <taxon>Palleronia</taxon>
    </lineage>
</organism>
<evidence type="ECO:0000256" key="2">
    <source>
        <dbReference type="ARBA" id="ARBA00022448"/>
    </source>
</evidence>
<dbReference type="PANTHER" id="PTHR30061">
    <property type="entry name" value="MALTOSE-BINDING PERIPLASMIC PROTEIN"/>
    <property type="match status" value="1"/>
</dbReference>
<dbReference type="EMBL" id="VFSV01000004">
    <property type="protein sequence ID" value="TRD22841.1"/>
    <property type="molecule type" value="Genomic_DNA"/>
</dbReference>
<name>A0A547Q8Y6_9RHOB</name>
<keyword evidence="2" id="KW-0813">Transport</keyword>
<sequence length="418" mass="45330">MNVFKTLALSGAASMALMAPALAETELTMYYPIAVGGALTEVVDGIVADFQAENPDIKVNAIYSGNYDDTRVRALSALSSGEPAQLAVMFSIDAYDLIEQELIVPFEEIDGVTEDWLNSFYPALMANSRIEGQTWGIPFQRSTIVAYYNKDMFREAGLDPEMAPKSWDGLVEMGKALTKDDTFGLMIPSTGYPYWMFQALAIQNGKELMSGDGLSTSFDDEAVVETLEFWKSLSTEHGIMPEGTVEWGTLRQAFLEGQTAMMWHSTGNLTAVKNGASFDFGVAELPANVRPGSPTGGGNFYIFKDTTPEEQAAALKLIQFMTAPEQAAAWSIATGYMGVSPAAYETDALKAYTEEFPPALVARNQLENAVAEFSTFETARVRDGLNNAIQAALTSAKEPAAALEEAQSAAERLLKAYQ</sequence>
<accession>A0A547Q8Y6</accession>
<keyword evidence="6" id="KW-1185">Reference proteome</keyword>
<dbReference type="GO" id="GO:1901982">
    <property type="term" value="F:maltose binding"/>
    <property type="evidence" value="ECO:0007669"/>
    <property type="project" value="TreeGrafter"/>
</dbReference>
<dbReference type="InterPro" id="IPR006059">
    <property type="entry name" value="SBP"/>
</dbReference>
<evidence type="ECO:0000256" key="1">
    <source>
        <dbReference type="ARBA" id="ARBA00008520"/>
    </source>
</evidence>